<dbReference type="Gene3D" id="3.55.50.30">
    <property type="match status" value="1"/>
</dbReference>
<dbReference type="InterPro" id="IPR006860">
    <property type="entry name" value="FecR"/>
</dbReference>
<dbReference type="Proteomes" id="UP000294555">
    <property type="component" value="Unassembled WGS sequence"/>
</dbReference>
<comment type="caution">
    <text evidence="4">The sequence shown here is derived from an EMBL/GenBank/DDBJ whole genome shotgun (WGS) entry which is preliminary data.</text>
</comment>
<name>A0A4R1NLB9_9GAMM</name>
<evidence type="ECO:0000313" key="4">
    <source>
        <dbReference type="EMBL" id="TCL06751.1"/>
    </source>
</evidence>
<feature type="domain" description="FecR N-terminal" evidence="3">
    <location>
        <begin position="17"/>
        <end position="58"/>
    </location>
</feature>
<dbReference type="Pfam" id="PF04773">
    <property type="entry name" value="FecR"/>
    <property type="match status" value="1"/>
</dbReference>
<dbReference type="InterPro" id="IPR012373">
    <property type="entry name" value="Ferrdict_sens_TM"/>
</dbReference>
<dbReference type="GO" id="GO:0016989">
    <property type="term" value="F:sigma factor antagonist activity"/>
    <property type="evidence" value="ECO:0007669"/>
    <property type="project" value="TreeGrafter"/>
</dbReference>
<dbReference type="OrthoDB" id="8641865at2"/>
<dbReference type="AlphaFoldDB" id="A0A4R1NLB9"/>
<keyword evidence="5" id="KW-1185">Reference proteome</keyword>
<dbReference type="PIRSF" id="PIRSF018266">
    <property type="entry name" value="FecR"/>
    <property type="match status" value="1"/>
</dbReference>
<evidence type="ECO:0000259" key="2">
    <source>
        <dbReference type="Pfam" id="PF04773"/>
    </source>
</evidence>
<dbReference type="PANTHER" id="PTHR30273">
    <property type="entry name" value="PERIPLASMIC SIGNAL SENSOR AND SIGMA FACTOR ACTIVATOR FECR-RELATED"/>
    <property type="match status" value="1"/>
</dbReference>
<keyword evidence="1" id="KW-1133">Transmembrane helix</keyword>
<dbReference type="Pfam" id="PF16220">
    <property type="entry name" value="DUF4880"/>
    <property type="match status" value="1"/>
</dbReference>
<accession>A0A4R1NLB9</accession>
<feature type="domain" description="FecR protein" evidence="2">
    <location>
        <begin position="127"/>
        <end position="219"/>
    </location>
</feature>
<proteinExistence type="predicted"/>
<dbReference type="PANTHER" id="PTHR30273:SF2">
    <property type="entry name" value="PROTEIN FECR"/>
    <property type="match status" value="1"/>
</dbReference>
<gene>
    <name evidence="4" type="ORF">EZJ58_5041</name>
</gene>
<organism evidence="4 5">
    <name type="scientific">Sodalis ligni</name>
    <dbReference type="NCBI Taxonomy" id="2697027"/>
    <lineage>
        <taxon>Bacteria</taxon>
        <taxon>Pseudomonadati</taxon>
        <taxon>Pseudomonadota</taxon>
        <taxon>Gammaproteobacteria</taxon>
        <taxon>Enterobacterales</taxon>
        <taxon>Bruguierivoracaceae</taxon>
        <taxon>Sodalis</taxon>
    </lineage>
</organism>
<keyword evidence="1" id="KW-0812">Transmembrane</keyword>
<protein>
    <submittedName>
        <fullName evidence="4">FecR family protein</fullName>
    </submittedName>
</protein>
<evidence type="ECO:0000259" key="3">
    <source>
        <dbReference type="Pfam" id="PF16220"/>
    </source>
</evidence>
<sequence>MKLTDNDNADSADELQKQARHWVRLLSSDEIKSWDYQAFRRWLAMSESHQAAFDEAKQRWDVLKSAVGELLHTRPEVAAYHHKKMAGPDKGRRVFIGAAVGMAALAGIAVVRSPFDLGSVLEGWNADYQTATGEQKTVDVTQSVQVTLNTQTRLRKQTLNENIVGLELVSGEAAINVAGKGGAFAISAGTGRCTVNAGQFEMRYLDGKVRVACIEGVVQVAHPAGLRTLQARQQAVYSATAISDVNGVDVESVNAWRKGELLFHEIRLTDAITEINRYRSGRVVLLNSAAGNRLVSGRFSVTSLDLALSQLQLTFDLHARELPGGLLFLS</sequence>
<dbReference type="InterPro" id="IPR032623">
    <property type="entry name" value="FecR_N"/>
</dbReference>
<reference evidence="4 5" key="1">
    <citation type="submission" date="2019-02" db="EMBL/GenBank/DDBJ databases">
        <title>Investigation of anaerobic lignin degradation for improved lignocellulosic biofuels.</title>
        <authorList>
            <person name="Deangelis K."/>
        </authorList>
    </citation>
    <scope>NUCLEOTIDE SEQUENCE [LARGE SCALE GENOMIC DNA]</scope>
    <source>
        <strain evidence="4 5">159R</strain>
    </source>
</reference>
<keyword evidence="1" id="KW-0472">Membrane</keyword>
<dbReference type="EMBL" id="SJOI01000001">
    <property type="protein sequence ID" value="TCL06751.1"/>
    <property type="molecule type" value="Genomic_DNA"/>
</dbReference>
<dbReference type="Gene3D" id="2.60.120.1440">
    <property type="match status" value="1"/>
</dbReference>
<feature type="transmembrane region" description="Helical" evidence="1">
    <location>
        <begin position="94"/>
        <end position="111"/>
    </location>
</feature>
<evidence type="ECO:0000256" key="1">
    <source>
        <dbReference type="SAM" id="Phobius"/>
    </source>
</evidence>
<dbReference type="RefSeq" id="WP_132926401.1">
    <property type="nucleotide sequence ID" value="NZ_SJOI01000001.1"/>
</dbReference>
<evidence type="ECO:0000313" key="5">
    <source>
        <dbReference type="Proteomes" id="UP000294555"/>
    </source>
</evidence>